<dbReference type="InterPro" id="IPR005311">
    <property type="entry name" value="PBP_dimer"/>
</dbReference>
<dbReference type="Gene3D" id="3.90.1310.10">
    <property type="entry name" value="Penicillin-binding protein 2a (Domain 2)"/>
    <property type="match status" value="1"/>
</dbReference>
<dbReference type="PANTHER" id="PTHR30627:SF1">
    <property type="entry name" value="PEPTIDOGLYCAN D,D-TRANSPEPTIDASE FTSI"/>
    <property type="match status" value="1"/>
</dbReference>
<dbReference type="SUPFAM" id="SSF56519">
    <property type="entry name" value="Penicillin binding protein dimerisation domain"/>
    <property type="match status" value="1"/>
</dbReference>
<dbReference type="InterPro" id="IPR001460">
    <property type="entry name" value="PCN-bd_Tpept"/>
</dbReference>
<keyword evidence="3 5" id="KW-0472">Membrane</keyword>
<evidence type="ECO:0000313" key="8">
    <source>
        <dbReference type="EMBL" id="ALA67645.1"/>
    </source>
</evidence>
<dbReference type="GO" id="GO:0005886">
    <property type="term" value="C:plasma membrane"/>
    <property type="evidence" value="ECO:0007669"/>
    <property type="project" value="TreeGrafter"/>
</dbReference>
<dbReference type="KEGG" id="clw:CLAC_07890"/>
<keyword evidence="8" id="KW-0132">Cell division</keyword>
<keyword evidence="5" id="KW-0812">Transmembrane</keyword>
<dbReference type="RefSeq" id="WP_082313243.1">
    <property type="nucleotide sequence ID" value="NZ_CP006841.1"/>
</dbReference>
<reference evidence="8 9" key="1">
    <citation type="submission" date="2013-10" db="EMBL/GenBank/DDBJ databases">
        <title>Complete genome sequence of Corynebacterium lactis DSM 45799(T), isolated from raw cow milk.</title>
        <authorList>
            <person name="Ruckert C."/>
            <person name="Albersmeier A."/>
            <person name="Lipski A."/>
            <person name="Kalinowski J."/>
        </authorList>
    </citation>
    <scope>NUCLEOTIDE SEQUENCE [LARGE SCALE GENOMIC DNA]</scope>
    <source>
        <strain evidence="8 9">RW2-5</strain>
    </source>
</reference>
<dbReference type="PATRIC" id="fig|1408189.4.peg.1581"/>
<evidence type="ECO:0000259" key="6">
    <source>
        <dbReference type="Pfam" id="PF00905"/>
    </source>
</evidence>
<dbReference type="InterPro" id="IPR036138">
    <property type="entry name" value="PBP_dimer_sf"/>
</dbReference>
<evidence type="ECO:0000313" key="9">
    <source>
        <dbReference type="Proteomes" id="UP000058446"/>
    </source>
</evidence>
<feature type="domain" description="Penicillin-binding protein dimerisation" evidence="7">
    <location>
        <begin position="70"/>
        <end position="264"/>
    </location>
</feature>
<dbReference type="Pfam" id="PF03717">
    <property type="entry name" value="PBP_dimer"/>
    <property type="match status" value="1"/>
</dbReference>
<dbReference type="Gene3D" id="3.40.710.10">
    <property type="entry name" value="DD-peptidase/beta-lactamase superfamily"/>
    <property type="match status" value="1"/>
</dbReference>
<comment type="subcellular location">
    <subcellularLocation>
        <location evidence="1">Membrane</location>
    </subcellularLocation>
</comment>
<evidence type="ECO:0000256" key="5">
    <source>
        <dbReference type="SAM" id="Phobius"/>
    </source>
</evidence>
<dbReference type="GO" id="GO:0008658">
    <property type="term" value="F:penicillin binding"/>
    <property type="evidence" value="ECO:0007669"/>
    <property type="project" value="InterPro"/>
</dbReference>
<dbReference type="Proteomes" id="UP000058446">
    <property type="component" value="Chromosome"/>
</dbReference>
<feature type="domain" description="Penicillin-binding protein transpeptidase" evidence="6">
    <location>
        <begin position="309"/>
        <end position="627"/>
    </location>
</feature>
<dbReference type="AlphaFoldDB" id="A0A0K2H0S7"/>
<name>A0A0K2H0S7_9CORY</name>
<proteinExistence type="inferred from homology"/>
<dbReference type="EMBL" id="CP006841">
    <property type="protein sequence ID" value="ALA67645.1"/>
    <property type="molecule type" value="Genomic_DNA"/>
</dbReference>
<dbReference type="GO" id="GO:0071555">
    <property type="term" value="P:cell wall organization"/>
    <property type="evidence" value="ECO:0007669"/>
    <property type="project" value="TreeGrafter"/>
</dbReference>
<evidence type="ECO:0000256" key="4">
    <source>
        <dbReference type="SAM" id="MobiDB-lite"/>
    </source>
</evidence>
<keyword evidence="8" id="KW-0131">Cell cycle</keyword>
<accession>A0A0K2H0S7</accession>
<feature type="region of interest" description="Disordered" evidence="4">
    <location>
        <begin position="140"/>
        <end position="168"/>
    </location>
</feature>
<dbReference type="SUPFAM" id="SSF56601">
    <property type="entry name" value="beta-lactamase/transpeptidase-like"/>
    <property type="match status" value="1"/>
</dbReference>
<organism evidence="8 9">
    <name type="scientific">Corynebacterium lactis RW2-5</name>
    <dbReference type="NCBI Taxonomy" id="1408189"/>
    <lineage>
        <taxon>Bacteria</taxon>
        <taxon>Bacillati</taxon>
        <taxon>Actinomycetota</taxon>
        <taxon>Actinomycetes</taxon>
        <taxon>Mycobacteriales</taxon>
        <taxon>Corynebacteriaceae</taxon>
        <taxon>Corynebacterium</taxon>
    </lineage>
</organism>
<comment type="similarity">
    <text evidence="2">Belongs to the transpeptidase family.</text>
</comment>
<evidence type="ECO:0000256" key="1">
    <source>
        <dbReference type="ARBA" id="ARBA00004370"/>
    </source>
</evidence>
<dbReference type="InterPro" id="IPR012338">
    <property type="entry name" value="Beta-lactam/transpept-like"/>
</dbReference>
<sequence>MSAGRGRGIKTSEQLKTSPGDFIRRRNWLQFFGAIAVLILVFRLVWVQLLVGPDLSAAAQNQRTVEVVDAARRGAILDRNGSRLAFTMEARSITVHPASLRKLIDKKHELWPDEVPAYDERTQQIAKDLPKIIGVKDLDADKAGDKRRRQTTEAPEEPSVQEKPEGISSAEILKKLRDEESSYEVLVRNVDPDKAAAIVDKYPELVSERQDIRQYPNGATGANVIGKIGMDGVGQFGFEASRDSRLQGINGGKKIDIAQNGVAIPGSTRDVHPAVDGTSYELTLDLDMQYFVQQQLNQAKANSGAKDASAVVLDAKSGEVLAMAQADTANPNRDMGKEVEAGRTIANSAVSNPFEPGSVAKIITAAAAIEDGVTTPDEVLQVPGSIEMSGVTVRDAWQHDTEAFTTTGVFGKSSNVGTLMLAERLGQDRYAEMLHLFGLGQSTDIELPGESAGLVPQRPQWSGGTFANLPIGQGMAMTLLQMTGIYQTIANDGERIAPRIVRSTIASDGTKTAAPVPEPVRVVSPETATTVRAMFESVLQSDNSGEQSGTGAGNGIEGYRLTGKTGTAQKVDPETGAYSNSQYFITFAGIAPADDPRFVIGIMLDEPVRGVHGEGGQSAAPLFKDIAAWALNRYNVPLSAPREGKLLLQP</sequence>
<dbReference type="InterPro" id="IPR050515">
    <property type="entry name" value="Beta-lactam/transpept"/>
</dbReference>
<feature type="transmembrane region" description="Helical" evidence="5">
    <location>
        <begin position="28"/>
        <end position="46"/>
    </location>
</feature>
<keyword evidence="9" id="KW-1185">Reference proteome</keyword>
<evidence type="ECO:0000259" key="7">
    <source>
        <dbReference type="Pfam" id="PF03717"/>
    </source>
</evidence>
<protein>
    <submittedName>
        <fullName evidence="8">Cell division protein FtsI</fullName>
    </submittedName>
</protein>
<dbReference type="STRING" id="1408189.CLAC_07890"/>
<evidence type="ECO:0000256" key="2">
    <source>
        <dbReference type="ARBA" id="ARBA00007171"/>
    </source>
</evidence>
<keyword evidence="5" id="KW-1133">Transmembrane helix</keyword>
<gene>
    <name evidence="8" type="ORF">CLAC_07890</name>
</gene>
<dbReference type="Gene3D" id="3.30.450.330">
    <property type="match status" value="1"/>
</dbReference>
<dbReference type="Pfam" id="PF00905">
    <property type="entry name" value="Transpeptidase"/>
    <property type="match status" value="1"/>
</dbReference>
<dbReference type="GO" id="GO:0051301">
    <property type="term" value="P:cell division"/>
    <property type="evidence" value="ECO:0007669"/>
    <property type="project" value="UniProtKB-KW"/>
</dbReference>
<evidence type="ECO:0000256" key="3">
    <source>
        <dbReference type="ARBA" id="ARBA00023136"/>
    </source>
</evidence>
<dbReference type="PANTHER" id="PTHR30627">
    <property type="entry name" value="PEPTIDOGLYCAN D,D-TRANSPEPTIDASE"/>
    <property type="match status" value="1"/>
</dbReference>